<protein>
    <submittedName>
        <fullName evidence="2">Uncharacterized protein</fullName>
    </submittedName>
</protein>
<sequence>MSARDDLLAIPDEVLRSGRIGQAALVFMDFRDAPKCWWTGFGDLDAAGHRWQGLGDLISVSPISTSYQVSAQKLTFQLAATQEMIALALDARHRVRDRTVTVYLQMFAMDGQAVGGVENGQPLGSPLSLFNGAMQKIAWAAEGSTSRQLTLDCKGVFFRRNSAPRGRWTDSDQKARHPGDRGFERTPLYANNYQAPWRR</sequence>
<evidence type="ECO:0000313" key="2">
    <source>
        <dbReference type="EMBL" id="MFC0201467.1"/>
    </source>
</evidence>
<dbReference type="RefSeq" id="WP_265507188.1">
    <property type="nucleotide sequence ID" value="NZ_JAOTBE010000026.1"/>
</dbReference>
<dbReference type="Proteomes" id="UP001589795">
    <property type="component" value="Unassembled WGS sequence"/>
</dbReference>
<reference evidence="2 3" key="1">
    <citation type="submission" date="2024-09" db="EMBL/GenBank/DDBJ databases">
        <authorList>
            <person name="Sun Q."/>
            <person name="Mori K."/>
        </authorList>
    </citation>
    <scope>NUCLEOTIDE SEQUENCE [LARGE SCALE GENOMIC DNA]</scope>
    <source>
        <strain evidence="2 3">CCM 7904</strain>
    </source>
</reference>
<dbReference type="EMBL" id="JBHLWQ010000135">
    <property type="protein sequence ID" value="MFC0201467.1"/>
    <property type="molecule type" value="Genomic_DNA"/>
</dbReference>
<feature type="compositionally biased region" description="Basic and acidic residues" evidence="1">
    <location>
        <begin position="167"/>
        <end position="184"/>
    </location>
</feature>
<feature type="region of interest" description="Disordered" evidence="1">
    <location>
        <begin position="164"/>
        <end position="185"/>
    </location>
</feature>
<proteinExistence type="predicted"/>
<keyword evidence="3" id="KW-1185">Reference proteome</keyword>
<evidence type="ECO:0000313" key="3">
    <source>
        <dbReference type="Proteomes" id="UP001589795"/>
    </source>
</evidence>
<organism evidence="2 3">
    <name type="scientific">Paracoccus rhizosphaerae</name>
    <dbReference type="NCBI Taxonomy" id="1133347"/>
    <lineage>
        <taxon>Bacteria</taxon>
        <taxon>Pseudomonadati</taxon>
        <taxon>Pseudomonadota</taxon>
        <taxon>Alphaproteobacteria</taxon>
        <taxon>Rhodobacterales</taxon>
        <taxon>Paracoccaceae</taxon>
        <taxon>Paracoccus</taxon>
    </lineage>
</organism>
<comment type="caution">
    <text evidence="2">The sequence shown here is derived from an EMBL/GenBank/DDBJ whole genome shotgun (WGS) entry which is preliminary data.</text>
</comment>
<gene>
    <name evidence="2" type="ORF">ACFFIZ_14415</name>
</gene>
<accession>A0ABV6CL89</accession>
<name>A0ABV6CL89_9RHOB</name>
<evidence type="ECO:0000256" key="1">
    <source>
        <dbReference type="SAM" id="MobiDB-lite"/>
    </source>
</evidence>